<dbReference type="EMBL" id="AVOT02002695">
    <property type="protein sequence ID" value="MBW0471212.1"/>
    <property type="molecule type" value="Genomic_DNA"/>
</dbReference>
<dbReference type="Gene3D" id="2.40.50.40">
    <property type="match status" value="1"/>
</dbReference>
<dbReference type="GO" id="GO:0006338">
    <property type="term" value="P:chromatin remodeling"/>
    <property type="evidence" value="ECO:0007669"/>
    <property type="project" value="UniProtKB-ARBA"/>
</dbReference>
<dbReference type="InterPro" id="IPR016197">
    <property type="entry name" value="Chromo-like_dom_sf"/>
</dbReference>
<dbReference type="CDD" id="cd00024">
    <property type="entry name" value="CD_CSD"/>
    <property type="match status" value="1"/>
</dbReference>
<evidence type="ECO:0000259" key="1">
    <source>
        <dbReference type="PROSITE" id="PS50013"/>
    </source>
</evidence>
<dbReference type="PROSITE" id="PS50013">
    <property type="entry name" value="CHROMO_2"/>
    <property type="match status" value="1"/>
</dbReference>
<accession>A0A9Q3BUQ4</accession>
<evidence type="ECO:0000313" key="2">
    <source>
        <dbReference type="EMBL" id="MBW0471212.1"/>
    </source>
</evidence>
<name>A0A9Q3BUQ4_9BASI</name>
<dbReference type="OrthoDB" id="433924at2759"/>
<evidence type="ECO:0000313" key="3">
    <source>
        <dbReference type="Proteomes" id="UP000765509"/>
    </source>
</evidence>
<dbReference type="SUPFAM" id="SSF54160">
    <property type="entry name" value="Chromo domain-like"/>
    <property type="match status" value="1"/>
</dbReference>
<protein>
    <recommendedName>
        <fullName evidence="1">Chromo domain-containing protein</fullName>
    </recommendedName>
</protein>
<keyword evidence="3" id="KW-1185">Reference proteome</keyword>
<feature type="domain" description="Chromo" evidence="1">
    <location>
        <begin position="60"/>
        <end position="121"/>
    </location>
</feature>
<proteinExistence type="predicted"/>
<dbReference type="AlphaFoldDB" id="A0A9Q3BUQ4"/>
<dbReference type="InterPro" id="IPR000953">
    <property type="entry name" value="Chromo/chromo_shadow_dom"/>
</dbReference>
<dbReference type="Proteomes" id="UP000765509">
    <property type="component" value="Unassembled WGS sequence"/>
</dbReference>
<comment type="caution">
    <text evidence="2">The sequence shown here is derived from an EMBL/GenBank/DDBJ whole genome shotgun (WGS) entry which is preliminary data.</text>
</comment>
<gene>
    <name evidence="2" type="ORF">O181_010927</name>
</gene>
<sequence length="124" mass="14578">MTSLREYQDYKTHQEAFREMVGTLSSLEEDWKSCISPQVASTMEHQFPPPPVAVEEQGEEKVAQVLDSKLIRGKLWYLVEWKVLREDQERTAWEPDFHLTNSPYIFSYFHTLYPDKPGPNTSRV</sequence>
<reference evidence="2" key="1">
    <citation type="submission" date="2021-03" db="EMBL/GenBank/DDBJ databases">
        <title>Draft genome sequence of rust myrtle Austropuccinia psidii MF-1, a brazilian biotype.</title>
        <authorList>
            <person name="Quecine M.C."/>
            <person name="Pachon D.M.R."/>
            <person name="Bonatelli M.L."/>
            <person name="Correr F.H."/>
            <person name="Franceschini L.M."/>
            <person name="Leite T.F."/>
            <person name="Margarido G.R.A."/>
            <person name="Almeida C.A."/>
            <person name="Ferrarezi J.A."/>
            <person name="Labate C.A."/>
        </authorList>
    </citation>
    <scope>NUCLEOTIDE SEQUENCE</scope>
    <source>
        <strain evidence="2">MF-1</strain>
    </source>
</reference>
<organism evidence="2 3">
    <name type="scientific">Austropuccinia psidii MF-1</name>
    <dbReference type="NCBI Taxonomy" id="1389203"/>
    <lineage>
        <taxon>Eukaryota</taxon>
        <taxon>Fungi</taxon>
        <taxon>Dikarya</taxon>
        <taxon>Basidiomycota</taxon>
        <taxon>Pucciniomycotina</taxon>
        <taxon>Pucciniomycetes</taxon>
        <taxon>Pucciniales</taxon>
        <taxon>Sphaerophragmiaceae</taxon>
        <taxon>Austropuccinia</taxon>
    </lineage>
</organism>